<dbReference type="AlphaFoldDB" id="A0A4S8JCU2"/>
<keyword evidence="2" id="KW-1185">Reference proteome</keyword>
<evidence type="ECO:0000313" key="2">
    <source>
        <dbReference type="Proteomes" id="UP000317650"/>
    </source>
</evidence>
<sequence length="160" mass="17647">MPQSHFIPGGVAAIFEVFSCSDSIPVCARACLRLPLAALSQKTSSNDTVKPGSATPPILRLIQRSSAMEDTRNDEIQNGIYRVLRNGRMTSLSTYNSLKGPTPSHCRSRPGLHDTKRYIISYMKPKDSINVFNNSSFYHFLCSATSFLSGLEKEDNSSLL</sequence>
<dbReference type="Proteomes" id="UP000317650">
    <property type="component" value="Chromosome 7"/>
</dbReference>
<gene>
    <name evidence="1" type="ORF">C4D60_Mb07t03280</name>
</gene>
<accession>A0A4S8JCU2</accession>
<protein>
    <submittedName>
        <fullName evidence="1">Uncharacterized protein</fullName>
    </submittedName>
</protein>
<reference evidence="1 2" key="1">
    <citation type="journal article" date="2019" name="Nat. Plants">
        <title>Genome sequencing of Musa balbisiana reveals subgenome evolution and function divergence in polyploid bananas.</title>
        <authorList>
            <person name="Yao X."/>
        </authorList>
    </citation>
    <scope>NUCLEOTIDE SEQUENCE [LARGE SCALE GENOMIC DNA]</scope>
    <source>
        <strain evidence="2">cv. DH-PKW</strain>
        <tissue evidence="1">Leaves</tissue>
    </source>
</reference>
<dbReference type="EMBL" id="PYDT01000005">
    <property type="protein sequence ID" value="THU59551.1"/>
    <property type="molecule type" value="Genomic_DNA"/>
</dbReference>
<name>A0A4S8JCU2_MUSBA</name>
<proteinExistence type="predicted"/>
<organism evidence="1 2">
    <name type="scientific">Musa balbisiana</name>
    <name type="common">Banana</name>
    <dbReference type="NCBI Taxonomy" id="52838"/>
    <lineage>
        <taxon>Eukaryota</taxon>
        <taxon>Viridiplantae</taxon>
        <taxon>Streptophyta</taxon>
        <taxon>Embryophyta</taxon>
        <taxon>Tracheophyta</taxon>
        <taxon>Spermatophyta</taxon>
        <taxon>Magnoliopsida</taxon>
        <taxon>Liliopsida</taxon>
        <taxon>Zingiberales</taxon>
        <taxon>Musaceae</taxon>
        <taxon>Musa</taxon>
    </lineage>
</organism>
<evidence type="ECO:0000313" key="1">
    <source>
        <dbReference type="EMBL" id="THU59551.1"/>
    </source>
</evidence>
<comment type="caution">
    <text evidence="1">The sequence shown here is derived from an EMBL/GenBank/DDBJ whole genome shotgun (WGS) entry which is preliminary data.</text>
</comment>